<dbReference type="PROSITE" id="PS51820">
    <property type="entry name" value="PA14"/>
    <property type="match status" value="1"/>
</dbReference>
<dbReference type="SUPFAM" id="SSF52279">
    <property type="entry name" value="Beta-D-glucan exohydrolase, C-terminal domain"/>
    <property type="match status" value="1"/>
</dbReference>
<keyword evidence="4 6" id="KW-0378">Hydrolase</keyword>
<dbReference type="EC" id="3.2.1.21" evidence="3 6"/>
<feature type="domain" description="PA14" evidence="7">
    <location>
        <begin position="401"/>
        <end position="559"/>
    </location>
</feature>
<name>A0A1E3QCU7_LIPST</name>
<dbReference type="GO" id="GO:0030245">
    <property type="term" value="P:cellulose catabolic process"/>
    <property type="evidence" value="ECO:0007669"/>
    <property type="project" value="UniProtKB-UniPathway"/>
</dbReference>
<evidence type="ECO:0000256" key="1">
    <source>
        <dbReference type="ARBA" id="ARBA00000448"/>
    </source>
</evidence>
<keyword evidence="9" id="KW-1185">Reference proteome</keyword>
<dbReference type="InterPro" id="IPR017853">
    <property type="entry name" value="GH"/>
</dbReference>
<dbReference type="UniPathway" id="UPA00696"/>
<dbReference type="FunFam" id="3.20.20.300:FF:000006">
    <property type="entry name" value="Beta-glucosidase H"/>
    <property type="match status" value="1"/>
</dbReference>
<keyword evidence="6" id="KW-0624">Polysaccharide degradation</keyword>
<dbReference type="InterPro" id="IPR013783">
    <property type="entry name" value="Ig-like_fold"/>
</dbReference>
<dbReference type="InterPro" id="IPR026891">
    <property type="entry name" value="Fn3-like"/>
</dbReference>
<evidence type="ECO:0000259" key="7">
    <source>
        <dbReference type="PROSITE" id="PS51820"/>
    </source>
</evidence>
<dbReference type="PROSITE" id="PS00775">
    <property type="entry name" value="GLYCOSYL_HYDROL_F3"/>
    <property type="match status" value="1"/>
</dbReference>
<dbReference type="Gene3D" id="3.40.50.1700">
    <property type="entry name" value="Glycoside hydrolase family 3 C-terminal domain"/>
    <property type="match status" value="1"/>
</dbReference>
<evidence type="ECO:0000256" key="6">
    <source>
        <dbReference type="RuleBase" id="RU361161"/>
    </source>
</evidence>
<dbReference type="Pfam" id="PF14310">
    <property type="entry name" value="Fn3-like"/>
    <property type="match status" value="1"/>
</dbReference>
<comment type="similarity">
    <text evidence="2 6">Belongs to the glycosyl hydrolase 3 family.</text>
</comment>
<dbReference type="InterPro" id="IPR011658">
    <property type="entry name" value="PA14_dom"/>
</dbReference>
<dbReference type="Pfam" id="PF01915">
    <property type="entry name" value="Glyco_hydro_3_C"/>
    <property type="match status" value="1"/>
</dbReference>
<dbReference type="PANTHER" id="PTHR42715:SF27">
    <property type="entry name" value="BETA-GLUCOSIDASE-RELATED"/>
    <property type="match status" value="1"/>
</dbReference>
<dbReference type="InterPro" id="IPR019800">
    <property type="entry name" value="Glyco_hydro_3_AS"/>
</dbReference>
<dbReference type="GO" id="GO:0008422">
    <property type="term" value="F:beta-glucosidase activity"/>
    <property type="evidence" value="ECO:0007669"/>
    <property type="project" value="UniProtKB-EC"/>
</dbReference>
<comment type="pathway">
    <text evidence="6">Glycan metabolism; cellulose degradation.</text>
</comment>
<dbReference type="Pfam" id="PF07691">
    <property type="entry name" value="PA14"/>
    <property type="match status" value="1"/>
</dbReference>
<dbReference type="EMBL" id="KV454291">
    <property type="protein sequence ID" value="ODQ75284.1"/>
    <property type="molecule type" value="Genomic_DNA"/>
</dbReference>
<sequence length="833" mass="90906">MAPHEQLDIEATLAELTAREKISLLAGTDFWHTQGIPRLSIPALRMSDGPNGIRGIRFFSGVPAACFPCGTALGATWDRPLLEKAGKVMGDEAIAKGAVIILGPTVNIQRSPLGGRGFESFSEDPYLSGSLAAAEIRGIQNGTGVAATIKHFVANDQEHERSAVNSIVSDRAMREIYLLPFQLAVRDAKPAAIMTAYNKLNGTHCSEHQGLLKGILRGEWGWKGLVMSDWFGTYSTSASINAGVDLEMPGPTRFRGTNLGHAMFSKKVNSYVLDERVKNVLELVNRVAPLGMPENAKEETRNTPKTAALLRKIAADSIVLLKNENNVLPFDKNKKIAIVGPNAKVATYCGGGSASLAPYYAITPFEGISAKYSNPASISYSVGAYSHELLPLLDGQLKTEDGSIGWMFRVFPSQDAASTGSADPIDEVFLRSTNTFLGDYKHPQGAGTFYATFEGYFTPQVDGIYDFGIATAGTAYLYVDNKVLVDNATNQRKGEYFFGHGTVEVSNSIKLKAGTTYHLKVLWGTMSTSKIYDGSSENGALRLGGALRIDEDYEIERAKEIAKTVDQVVLCVGLNHDWESEGYDRQFMDLPGRQDELITAVAEVNPNIVVVNQSGTPVTMPWLSKVGGLLQAWYGGNETGNAIADVLFGDVVPSGKLPLSFPVLNEDNPAFLNYRSERGRVLYGEDVYVGYRFYDKTKKKVNFPFGYGLSYTTFELSDIIADIAGDTLTVRVTVSNVGKVNGSEVVQIYISQHAPSINRPPKELKGYKKIAVPSGDSELVEIAIPVKYAFSFWDEERDAWICEKDNYTITASNGTMTLKTDVNVEETMWWNGI</sequence>
<dbReference type="Gene3D" id="3.20.20.300">
    <property type="entry name" value="Glycoside hydrolase, family 3, N-terminal domain"/>
    <property type="match status" value="1"/>
</dbReference>
<reference evidence="8 9" key="1">
    <citation type="journal article" date="2016" name="Proc. Natl. Acad. Sci. U.S.A.">
        <title>Comparative genomics of biotechnologically important yeasts.</title>
        <authorList>
            <person name="Riley R."/>
            <person name="Haridas S."/>
            <person name="Wolfe K.H."/>
            <person name="Lopes M.R."/>
            <person name="Hittinger C.T."/>
            <person name="Goeker M."/>
            <person name="Salamov A.A."/>
            <person name="Wisecaver J.H."/>
            <person name="Long T.M."/>
            <person name="Calvey C.H."/>
            <person name="Aerts A.L."/>
            <person name="Barry K.W."/>
            <person name="Choi C."/>
            <person name="Clum A."/>
            <person name="Coughlan A.Y."/>
            <person name="Deshpande S."/>
            <person name="Douglass A.P."/>
            <person name="Hanson S.J."/>
            <person name="Klenk H.-P."/>
            <person name="LaButti K.M."/>
            <person name="Lapidus A."/>
            <person name="Lindquist E.A."/>
            <person name="Lipzen A.M."/>
            <person name="Meier-Kolthoff J.P."/>
            <person name="Ohm R.A."/>
            <person name="Otillar R.P."/>
            <person name="Pangilinan J.L."/>
            <person name="Peng Y."/>
            <person name="Rokas A."/>
            <person name="Rosa C.A."/>
            <person name="Scheuner C."/>
            <person name="Sibirny A.A."/>
            <person name="Slot J.C."/>
            <person name="Stielow J.B."/>
            <person name="Sun H."/>
            <person name="Kurtzman C.P."/>
            <person name="Blackwell M."/>
            <person name="Grigoriev I.V."/>
            <person name="Jeffries T.W."/>
        </authorList>
    </citation>
    <scope>NUCLEOTIDE SEQUENCE [LARGE SCALE GENOMIC DNA]</scope>
    <source>
        <strain evidence="8 9">NRRL Y-11557</strain>
    </source>
</reference>
<dbReference type="SMART" id="SM01217">
    <property type="entry name" value="Fn3_like"/>
    <property type="match status" value="1"/>
</dbReference>
<dbReference type="Pfam" id="PF00933">
    <property type="entry name" value="Glyco_hydro_3"/>
    <property type="match status" value="1"/>
</dbReference>
<evidence type="ECO:0000256" key="5">
    <source>
        <dbReference type="ARBA" id="ARBA00023295"/>
    </source>
</evidence>
<evidence type="ECO:0000313" key="9">
    <source>
        <dbReference type="Proteomes" id="UP000094385"/>
    </source>
</evidence>
<keyword evidence="5 6" id="KW-0326">Glycosidase</keyword>
<dbReference type="STRING" id="675824.A0A1E3QCU7"/>
<dbReference type="InterPro" id="IPR001764">
    <property type="entry name" value="Glyco_hydro_3_N"/>
</dbReference>
<dbReference type="OrthoDB" id="47059at2759"/>
<keyword evidence="6" id="KW-0119">Carbohydrate metabolism</keyword>
<dbReference type="SUPFAM" id="SSF51445">
    <property type="entry name" value="(Trans)glycosidases"/>
    <property type="match status" value="1"/>
</dbReference>
<dbReference type="SMART" id="SM00758">
    <property type="entry name" value="PA14"/>
    <property type="match status" value="1"/>
</dbReference>
<dbReference type="Gene3D" id="2.60.40.10">
    <property type="entry name" value="Immunoglobulins"/>
    <property type="match status" value="1"/>
</dbReference>
<dbReference type="PRINTS" id="PR00133">
    <property type="entry name" value="GLHYDRLASE3"/>
</dbReference>
<dbReference type="PANTHER" id="PTHR42715">
    <property type="entry name" value="BETA-GLUCOSIDASE"/>
    <property type="match status" value="1"/>
</dbReference>
<dbReference type="InterPro" id="IPR036881">
    <property type="entry name" value="Glyco_hydro_3_C_sf"/>
</dbReference>
<dbReference type="InterPro" id="IPR050288">
    <property type="entry name" value="Cellulose_deg_GH3"/>
</dbReference>
<dbReference type="FunFam" id="2.60.40.10:FF:000495">
    <property type="entry name" value="Periplasmic beta-glucosidase"/>
    <property type="match status" value="1"/>
</dbReference>
<protein>
    <recommendedName>
        <fullName evidence="3 6">beta-glucosidase</fullName>
        <ecNumber evidence="3 6">3.2.1.21</ecNumber>
    </recommendedName>
</protein>
<accession>A0A1E3QCU7</accession>
<organism evidence="8 9">
    <name type="scientific">Lipomyces starkeyi NRRL Y-11557</name>
    <dbReference type="NCBI Taxonomy" id="675824"/>
    <lineage>
        <taxon>Eukaryota</taxon>
        <taxon>Fungi</taxon>
        <taxon>Dikarya</taxon>
        <taxon>Ascomycota</taxon>
        <taxon>Saccharomycotina</taxon>
        <taxon>Lipomycetes</taxon>
        <taxon>Lipomycetales</taxon>
        <taxon>Lipomycetaceae</taxon>
        <taxon>Lipomyces</taxon>
    </lineage>
</organism>
<gene>
    <name evidence="8" type="ORF">LIPSTDRAFT_69491</name>
</gene>
<dbReference type="Proteomes" id="UP000094385">
    <property type="component" value="Unassembled WGS sequence"/>
</dbReference>
<comment type="catalytic activity">
    <reaction evidence="1 6">
        <text>Hydrolysis of terminal, non-reducing beta-D-glucosyl residues with release of beta-D-glucose.</text>
        <dbReference type="EC" id="3.2.1.21"/>
    </reaction>
</comment>
<evidence type="ECO:0000256" key="3">
    <source>
        <dbReference type="ARBA" id="ARBA00012744"/>
    </source>
</evidence>
<dbReference type="InterPro" id="IPR037524">
    <property type="entry name" value="PA14/GLEYA"/>
</dbReference>
<dbReference type="InterPro" id="IPR036962">
    <property type="entry name" value="Glyco_hydro_3_N_sf"/>
</dbReference>
<dbReference type="AlphaFoldDB" id="A0A1E3QCU7"/>
<evidence type="ECO:0000256" key="2">
    <source>
        <dbReference type="ARBA" id="ARBA00005336"/>
    </source>
</evidence>
<evidence type="ECO:0000313" key="8">
    <source>
        <dbReference type="EMBL" id="ODQ75284.1"/>
    </source>
</evidence>
<dbReference type="InterPro" id="IPR002772">
    <property type="entry name" value="Glyco_hydro_3_C"/>
</dbReference>
<proteinExistence type="inferred from homology"/>
<evidence type="ECO:0000256" key="4">
    <source>
        <dbReference type="ARBA" id="ARBA00022801"/>
    </source>
</evidence>
<dbReference type="Gene3D" id="2.60.120.260">
    <property type="entry name" value="Galactose-binding domain-like"/>
    <property type="match status" value="1"/>
</dbReference>